<comment type="similarity">
    <text evidence="2">Belongs to the class-II aminoacyl-tRNA synthetase family. Type 2 subfamily.</text>
</comment>
<keyword evidence="7" id="KW-0067">ATP-binding</keyword>
<dbReference type="FunFam" id="3.30.930.10:FF:000038">
    <property type="entry name" value="Aspartate--tRNA ligase"/>
    <property type="match status" value="1"/>
</dbReference>
<dbReference type="GO" id="GO:0006422">
    <property type="term" value="P:aspartyl-tRNA aminoacylation"/>
    <property type="evidence" value="ECO:0007669"/>
    <property type="project" value="InterPro"/>
</dbReference>
<keyword evidence="8" id="KW-0648">Protein biosynthesis</keyword>
<dbReference type="PANTHER" id="PTHR43450:SF1">
    <property type="entry name" value="ASPARTATE--TRNA LIGASE, CYTOPLASMIC"/>
    <property type="match status" value="1"/>
</dbReference>
<dbReference type="InterPro" id="IPR045864">
    <property type="entry name" value="aa-tRNA-synth_II/BPL/LPL"/>
</dbReference>
<keyword evidence="6" id="KW-0547">Nucleotide-binding</keyword>
<dbReference type="GO" id="GO:0003723">
    <property type="term" value="F:RNA binding"/>
    <property type="evidence" value="ECO:0007669"/>
    <property type="project" value="TreeGrafter"/>
</dbReference>
<evidence type="ECO:0000256" key="6">
    <source>
        <dbReference type="ARBA" id="ARBA00022741"/>
    </source>
</evidence>
<dbReference type="InterPro" id="IPR004523">
    <property type="entry name" value="Asp-tRNA_synthase_2"/>
</dbReference>
<reference evidence="12" key="1">
    <citation type="submission" date="2021-01" db="EMBL/GenBank/DDBJ databases">
        <authorList>
            <person name="Corre E."/>
            <person name="Pelletier E."/>
            <person name="Niang G."/>
            <person name="Scheremetjew M."/>
            <person name="Finn R."/>
            <person name="Kale V."/>
            <person name="Holt S."/>
            <person name="Cochrane G."/>
            <person name="Meng A."/>
            <person name="Brown T."/>
            <person name="Cohen L."/>
        </authorList>
    </citation>
    <scope>NUCLEOTIDE SEQUENCE</scope>
    <source>
        <strain evidence="12">Grunow 1884</strain>
    </source>
</reference>
<dbReference type="EMBL" id="HBGO01020849">
    <property type="protein sequence ID" value="CAD9343163.1"/>
    <property type="molecule type" value="Transcribed_RNA"/>
</dbReference>
<evidence type="ECO:0000256" key="1">
    <source>
        <dbReference type="ARBA" id="ARBA00004496"/>
    </source>
</evidence>
<evidence type="ECO:0000256" key="7">
    <source>
        <dbReference type="ARBA" id="ARBA00022840"/>
    </source>
</evidence>
<dbReference type="PROSITE" id="PS50862">
    <property type="entry name" value="AA_TRNA_LIGASE_II"/>
    <property type="match status" value="1"/>
</dbReference>
<dbReference type="GO" id="GO:0005524">
    <property type="term" value="F:ATP binding"/>
    <property type="evidence" value="ECO:0007669"/>
    <property type="project" value="UniProtKB-KW"/>
</dbReference>
<dbReference type="PANTHER" id="PTHR43450">
    <property type="entry name" value="ASPARTYL-TRNA SYNTHETASE"/>
    <property type="match status" value="1"/>
</dbReference>
<evidence type="ECO:0000256" key="4">
    <source>
        <dbReference type="ARBA" id="ARBA00022490"/>
    </source>
</evidence>
<evidence type="ECO:0000256" key="3">
    <source>
        <dbReference type="ARBA" id="ARBA00012841"/>
    </source>
</evidence>
<gene>
    <name evidence="12" type="ORF">OSIN01602_LOCUS11964</name>
</gene>
<comment type="catalytic activity">
    <reaction evidence="10">
        <text>tRNA(Asp) + L-aspartate + ATP = L-aspartyl-tRNA(Asp) + AMP + diphosphate</text>
        <dbReference type="Rhea" id="RHEA:19649"/>
        <dbReference type="Rhea" id="RHEA-COMP:9660"/>
        <dbReference type="Rhea" id="RHEA-COMP:9678"/>
        <dbReference type="ChEBI" id="CHEBI:29991"/>
        <dbReference type="ChEBI" id="CHEBI:30616"/>
        <dbReference type="ChEBI" id="CHEBI:33019"/>
        <dbReference type="ChEBI" id="CHEBI:78442"/>
        <dbReference type="ChEBI" id="CHEBI:78516"/>
        <dbReference type="ChEBI" id="CHEBI:456215"/>
        <dbReference type="EC" id="6.1.1.12"/>
    </reaction>
</comment>
<comment type="subcellular location">
    <subcellularLocation>
        <location evidence="1">Cytoplasm</location>
    </subcellularLocation>
</comment>
<keyword evidence="9" id="KW-0030">Aminoacyl-tRNA synthetase</keyword>
<dbReference type="SUPFAM" id="SSF55681">
    <property type="entry name" value="Class II aaRS and biotin synthetases"/>
    <property type="match status" value="1"/>
</dbReference>
<keyword evidence="5" id="KW-0436">Ligase</keyword>
<evidence type="ECO:0000256" key="9">
    <source>
        <dbReference type="ARBA" id="ARBA00023146"/>
    </source>
</evidence>
<dbReference type="InterPro" id="IPR002312">
    <property type="entry name" value="Asp/Asn-tRNA-synth_IIb"/>
</dbReference>
<dbReference type="GO" id="GO:0005829">
    <property type="term" value="C:cytosol"/>
    <property type="evidence" value="ECO:0007669"/>
    <property type="project" value="TreeGrafter"/>
</dbReference>
<evidence type="ECO:0000256" key="5">
    <source>
        <dbReference type="ARBA" id="ARBA00022598"/>
    </source>
</evidence>
<dbReference type="Gene3D" id="3.30.930.10">
    <property type="entry name" value="Bira Bifunctional Protein, Domain 2"/>
    <property type="match status" value="1"/>
</dbReference>
<dbReference type="InterPro" id="IPR006195">
    <property type="entry name" value="aa-tRNA-synth_II"/>
</dbReference>
<evidence type="ECO:0000256" key="8">
    <source>
        <dbReference type="ARBA" id="ARBA00022917"/>
    </source>
</evidence>
<feature type="domain" description="Aminoacyl-transfer RNA synthetases class-II family profile" evidence="11">
    <location>
        <begin position="1"/>
        <end position="300"/>
    </location>
</feature>
<dbReference type="Pfam" id="PF00152">
    <property type="entry name" value="tRNA-synt_2"/>
    <property type="match status" value="1"/>
</dbReference>
<accession>A0A7S1ZMF3</accession>
<evidence type="ECO:0000259" key="11">
    <source>
        <dbReference type="PROSITE" id="PS50862"/>
    </source>
</evidence>
<keyword evidence="4" id="KW-0963">Cytoplasm</keyword>
<proteinExistence type="inferred from homology"/>
<evidence type="ECO:0000256" key="10">
    <source>
        <dbReference type="ARBA" id="ARBA00047904"/>
    </source>
</evidence>
<evidence type="ECO:0000256" key="2">
    <source>
        <dbReference type="ARBA" id="ARBA00005312"/>
    </source>
</evidence>
<dbReference type="GO" id="GO:0004815">
    <property type="term" value="F:aspartate-tRNA ligase activity"/>
    <property type="evidence" value="ECO:0007669"/>
    <property type="project" value="UniProtKB-EC"/>
</dbReference>
<dbReference type="InterPro" id="IPR004364">
    <property type="entry name" value="Aa-tRNA-synt_II"/>
</dbReference>
<evidence type="ECO:0000313" key="12">
    <source>
        <dbReference type="EMBL" id="CAD9343163.1"/>
    </source>
</evidence>
<dbReference type="EC" id="6.1.1.12" evidence="3"/>
<dbReference type="PRINTS" id="PR01042">
    <property type="entry name" value="TRNASYNTHASP"/>
</dbReference>
<protein>
    <recommendedName>
        <fullName evidence="3">aspartate--tRNA ligase</fullName>
        <ecNumber evidence="3">6.1.1.12</ecNumber>
    </recommendedName>
</protein>
<organism evidence="12">
    <name type="scientific">Trieres chinensis</name>
    <name type="common">Marine centric diatom</name>
    <name type="synonym">Odontella sinensis</name>
    <dbReference type="NCBI Taxonomy" id="1514140"/>
    <lineage>
        <taxon>Eukaryota</taxon>
        <taxon>Sar</taxon>
        <taxon>Stramenopiles</taxon>
        <taxon>Ochrophyta</taxon>
        <taxon>Bacillariophyta</taxon>
        <taxon>Mediophyceae</taxon>
        <taxon>Biddulphiophycidae</taxon>
        <taxon>Eupodiscales</taxon>
        <taxon>Parodontellaceae</taxon>
        <taxon>Trieres</taxon>
    </lineage>
</organism>
<dbReference type="AlphaFoldDB" id="A0A7S1ZMF3"/>
<sequence>MRVQSAVCQLYRESLYSLGFVEIHTPKLIAGESESGAGVFTTDYFGTTACLAQSPQLYKQMAISSDLDRVFEIGPVFRAENSNTRRHLCEFTGLDLEMAIEDHYLETLEVIHGTFKHIFNGLESRYAKELEAVREQYPSEPVTITDEPCILHWPEAMEILKGEGFDMGDEMGDLTGAMELALGAAVKEKYGTDFFMLDKYPSSIRPFYTMPDPDDPRFSNSYDIFLRGQEVCSGAQRCHDPDLVLKILEEKGIEAGDGLKTYIESFRHGVSPHAGAGFGLERVVTLYLGLDNVRKASMFPRDPNRCTP</sequence>
<name>A0A7S1ZMF3_TRICV</name>
<dbReference type="GO" id="GO:0017101">
    <property type="term" value="C:aminoacyl-tRNA synthetase multienzyme complex"/>
    <property type="evidence" value="ECO:0007669"/>
    <property type="project" value="TreeGrafter"/>
</dbReference>